<evidence type="ECO:0000313" key="8">
    <source>
        <dbReference type="EMBL" id="AKS34104.1"/>
    </source>
</evidence>
<evidence type="ECO:0000256" key="5">
    <source>
        <dbReference type="ARBA" id="ARBA00023136"/>
    </source>
</evidence>
<dbReference type="PANTHER" id="PTHR32196">
    <property type="entry name" value="ABC TRANSPORTER PERMEASE PROTEIN YPHD-RELATED-RELATED"/>
    <property type="match status" value="1"/>
</dbReference>
<dbReference type="Pfam" id="PF02653">
    <property type="entry name" value="BPD_transp_2"/>
    <property type="match status" value="1"/>
</dbReference>
<keyword evidence="4 7" id="KW-1133">Transmembrane helix</keyword>
<dbReference type="CDD" id="cd06579">
    <property type="entry name" value="TM_PBP1_transp_AraH_like"/>
    <property type="match status" value="1"/>
</dbReference>
<name>A0A0K0X9J4_MYCGD</name>
<sequence length="346" mass="35547">MTTELKPDDAVPESSGAGTVTSPTTGEPVRLFSRDWAAGIAVRYSMVIVMLLVIAYFSYRSARFATPDNLVTILVAAAPFALIALGQTLVILTGGIDLSVGSVIAVSAMAGAATAKANPGQVWLTVLVSMLVGLVVGCVNGFLVSRINVPPFIATLGTLTAGSGLAYVIGGGAPINGLPPEFGSIANTKILGLQIPVLLMIIGIIALAIIMKRTTYGMRVYAVGGNRHAAEIAGINAKNVLFSVYAFSGLLAGLSGVMLASRVISGPPNLGQGYELDAIAAVVIGGASLMGGRGTIWGTALGLLMIQTLNNGLDILVVPAYWQDVIKGVLIVAAVAVDVWSSRRRT</sequence>
<feature type="transmembrane region" description="Helical" evidence="7">
    <location>
        <begin position="36"/>
        <end position="58"/>
    </location>
</feature>
<comment type="subcellular location">
    <subcellularLocation>
        <location evidence="1">Cell membrane</location>
        <topology evidence="1">Multi-pass membrane protein</topology>
    </subcellularLocation>
</comment>
<evidence type="ECO:0000256" key="4">
    <source>
        <dbReference type="ARBA" id="ARBA00022989"/>
    </source>
</evidence>
<evidence type="ECO:0000256" key="1">
    <source>
        <dbReference type="ARBA" id="ARBA00004651"/>
    </source>
</evidence>
<feature type="transmembrane region" description="Helical" evidence="7">
    <location>
        <begin position="149"/>
        <end position="169"/>
    </location>
</feature>
<gene>
    <name evidence="8" type="ORF">AFA91_21880</name>
</gene>
<dbReference type="InterPro" id="IPR001851">
    <property type="entry name" value="ABC_transp_permease"/>
</dbReference>
<dbReference type="GO" id="GO:0022857">
    <property type="term" value="F:transmembrane transporter activity"/>
    <property type="evidence" value="ECO:0007669"/>
    <property type="project" value="InterPro"/>
</dbReference>
<dbReference type="PATRIC" id="fig|134601.6.peg.4517"/>
<feature type="transmembrane region" description="Helical" evidence="7">
    <location>
        <begin position="276"/>
        <end position="300"/>
    </location>
</feature>
<feature type="transmembrane region" description="Helical" evidence="7">
    <location>
        <begin position="244"/>
        <end position="264"/>
    </location>
</feature>
<evidence type="ECO:0000256" key="6">
    <source>
        <dbReference type="SAM" id="MobiDB-lite"/>
    </source>
</evidence>
<dbReference type="STRING" id="134601.AFA91_21880"/>
<evidence type="ECO:0000256" key="2">
    <source>
        <dbReference type="ARBA" id="ARBA00022475"/>
    </source>
</evidence>
<evidence type="ECO:0000256" key="3">
    <source>
        <dbReference type="ARBA" id="ARBA00022692"/>
    </source>
</evidence>
<dbReference type="GO" id="GO:0005886">
    <property type="term" value="C:plasma membrane"/>
    <property type="evidence" value="ECO:0007669"/>
    <property type="project" value="UniProtKB-SubCell"/>
</dbReference>
<keyword evidence="3 7" id="KW-0812">Transmembrane</keyword>
<dbReference type="Proteomes" id="UP000062255">
    <property type="component" value="Chromosome"/>
</dbReference>
<dbReference type="AlphaFoldDB" id="A0A0K0X9J4"/>
<dbReference type="KEGG" id="mgo:AFA91_21880"/>
<dbReference type="OrthoDB" id="3468954at2"/>
<dbReference type="RefSeq" id="WP_049746552.1">
    <property type="nucleotide sequence ID" value="NZ_CP012150.1"/>
</dbReference>
<feature type="transmembrane region" description="Helical" evidence="7">
    <location>
        <begin position="190"/>
        <end position="211"/>
    </location>
</feature>
<evidence type="ECO:0000256" key="7">
    <source>
        <dbReference type="SAM" id="Phobius"/>
    </source>
</evidence>
<reference evidence="8 9" key="1">
    <citation type="submission" date="2015-07" db="EMBL/GenBank/DDBJ databases">
        <title>Complete genome sequence of Mycobacterium goodii X7B, a facultative thermophilic biodesulfurizing bacterium.</title>
        <authorList>
            <person name="Yu B."/>
            <person name="Li F."/>
            <person name="Xu P."/>
        </authorList>
    </citation>
    <scope>NUCLEOTIDE SEQUENCE [LARGE SCALE GENOMIC DNA]</scope>
    <source>
        <strain evidence="8 9">X7B</strain>
    </source>
</reference>
<keyword evidence="5 7" id="KW-0472">Membrane</keyword>
<feature type="transmembrane region" description="Helical" evidence="7">
    <location>
        <begin position="70"/>
        <end position="92"/>
    </location>
</feature>
<dbReference type="EMBL" id="CP012150">
    <property type="protein sequence ID" value="AKS34104.1"/>
    <property type="molecule type" value="Genomic_DNA"/>
</dbReference>
<evidence type="ECO:0000313" key="9">
    <source>
        <dbReference type="Proteomes" id="UP000062255"/>
    </source>
</evidence>
<organism evidence="8 9">
    <name type="scientific">Mycolicibacterium goodii</name>
    <name type="common">Mycobacterium goodii</name>
    <dbReference type="NCBI Taxonomy" id="134601"/>
    <lineage>
        <taxon>Bacteria</taxon>
        <taxon>Bacillati</taxon>
        <taxon>Actinomycetota</taxon>
        <taxon>Actinomycetes</taxon>
        <taxon>Mycobacteriales</taxon>
        <taxon>Mycobacteriaceae</taxon>
        <taxon>Mycolicibacterium</taxon>
    </lineage>
</organism>
<protein>
    <submittedName>
        <fullName evidence="8">ABC transporter permease</fullName>
    </submittedName>
</protein>
<proteinExistence type="predicted"/>
<feature type="region of interest" description="Disordered" evidence="6">
    <location>
        <begin position="1"/>
        <end position="24"/>
    </location>
</feature>
<accession>A0A0K0X9J4</accession>
<feature type="transmembrane region" description="Helical" evidence="7">
    <location>
        <begin position="122"/>
        <end position="143"/>
    </location>
</feature>
<keyword evidence="2" id="KW-1003">Cell membrane</keyword>